<proteinExistence type="predicted"/>
<evidence type="ECO:0000313" key="2">
    <source>
        <dbReference type="Proteomes" id="UP000507470"/>
    </source>
</evidence>
<organism evidence="1 2">
    <name type="scientific">Mytilus coruscus</name>
    <name type="common">Sea mussel</name>
    <dbReference type="NCBI Taxonomy" id="42192"/>
    <lineage>
        <taxon>Eukaryota</taxon>
        <taxon>Metazoa</taxon>
        <taxon>Spiralia</taxon>
        <taxon>Lophotrochozoa</taxon>
        <taxon>Mollusca</taxon>
        <taxon>Bivalvia</taxon>
        <taxon>Autobranchia</taxon>
        <taxon>Pteriomorphia</taxon>
        <taxon>Mytilida</taxon>
        <taxon>Mytiloidea</taxon>
        <taxon>Mytilidae</taxon>
        <taxon>Mytilinae</taxon>
        <taxon>Mytilus</taxon>
    </lineage>
</organism>
<dbReference type="AlphaFoldDB" id="A0A6J8BKC4"/>
<dbReference type="EMBL" id="CACVKT020003356">
    <property type="protein sequence ID" value="CAC5383254.1"/>
    <property type="molecule type" value="Genomic_DNA"/>
</dbReference>
<gene>
    <name evidence="1" type="ORF">MCOR_19018</name>
</gene>
<evidence type="ECO:0000313" key="1">
    <source>
        <dbReference type="EMBL" id="CAC5383254.1"/>
    </source>
</evidence>
<dbReference type="OrthoDB" id="10021907at2759"/>
<dbReference type="Gene3D" id="3.90.1720.10">
    <property type="entry name" value="endopeptidase domain like (from Nostoc punctiforme)"/>
    <property type="match status" value="1"/>
</dbReference>
<sequence>MAEEKRILESIIDEEDTSLSSQRSQLGEKEKVTWVGLLNRGDAISFRRKIGPFKYKHHGIVEKIIPGTTRFRIIHVTGTSKDVVSYISSNVNTGICSDVIDFKKETDIFKYTFPNIRQDLHSPAAVAEMFLYYGLPKELGFPILHFNFEIFSRNCATWIVYSKQTRNYNEDAKIKLDAMVRENGGNYILRCLIRNAYISECK</sequence>
<reference evidence="1 2" key="1">
    <citation type="submission" date="2020-06" db="EMBL/GenBank/DDBJ databases">
        <authorList>
            <person name="Li R."/>
            <person name="Bekaert M."/>
        </authorList>
    </citation>
    <scope>NUCLEOTIDE SEQUENCE [LARGE SCALE GENOMIC DNA]</scope>
    <source>
        <strain evidence="2">wild</strain>
    </source>
</reference>
<keyword evidence="2" id="KW-1185">Reference proteome</keyword>
<protein>
    <submittedName>
        <fullName evidence="1">Uncharacterized protein</fullName>
    </submittedName>
</protein>
<dbReference type="Proteomes" id="UP000507470">
    <property type="component" value="Unassembled WGS sequence"/>
</dbReference>
<accession>A0A6J8BKC4</accession>
<name>A0A6J8BKC4_MYTCO</name>